<dbReference type="Proteomes" id="UP000682733">
    <property type="component" value="Unassembled WGS sequence"/>
</dbReference>
<evidence type="ECO:0000313" key="2">
    <source>
        <dbReference type="EMBL" id="CAF4052326.1"/>
    </source>
</evidence>
<accession>A0A8S2PJV2</accession>
<dbReference type="AlphaFoldDB" id="A0A8S2PJV2"/>
<name>A0A8S2PJV2_9BILA</name>
<proteinExistence type="predicted"/>
<protein>
    <submittedName>
        <fullName evidence="2">Uncharacterized protein</fullName>
    </submittedName>
</protein>
<organism evidence="2 3">
    <name type="scientific">Didymodactylos carnosus</name>
    <dbReference type="NCBI Taxonomy" id="1234261"/>
    <lineage>
        <taxon>Eukaryota</taxon>
        <taxon>Metazoa</taxon>
        <taxon>Spiralia</taxon>
        <taxon>Gnathifera</taxon>
        <taxon>Rotifera</taxon>
        <taxon>Eurotatoria</taxon>
        <taxon>Bdelloidea</taxon>
        <taxon>Philodinida</taxon>
        <taxon>Philodinidae</taxon>
        <taxon>Didymodactylos</taxon>
    </lineage>
</organism>
<evidence type="ECO:0000313" key="1">
    <source>
        <dbReference type="EMBL" id="CAF1244825.1"/>
    </source>
</evidence>
<reference evidence="2" key="1">
    <citation type="submission" date="2021-02" db="EMBL/GenBank/DDBJ databases">
        <authorList>
            <person name="Nowell W R."/>
        </authorList>
    </citation>
    <scope>NUCLEOTIDE SEQUENCE</scope>
</reference>
<gene>
    <name evidence="1" type="ORF">OVA965_LOCUS25997</name>
    <name evidence="2" type="ORF">TMI583_LOCUS26729</name>
</gene>
<dbReference type="Proteomes" id="UP000677228">
    <property type="component" value="Unassembled WGS sequence"/>
</dbReference>
<feature type="non-terminal residue" evidence="2">
    <location>
        <position position="1"/>
    </location>
</feature>
<sequence>PARQQDFMLKAKQLVDNALLRLDGICYIQN</sequence>
<dbReference type="EMBL" id="CAJOBA010037966">
    <property type="protein sequence ID" value="CAF4052326.1"/>
    <property type="molecule type" value="Genomic_DNA"/>
</dbReference>
<dbReference type="EMBL" id="CAJNOK010016419">
    <property type="protein sequence ID" value="CAF1244825.1"/>
    <property type="molecule type" value="Genomic_DNA"/>
</dbReference>
<evidence type="ECO:0000313" key="3">
    <source>
        <dbReference type="Proteomes" id="UP000682733"/>
    </source>
</evidence>
<comment type="caution">
    <text evidence="2">The sequence shown here is derived from an EMBL/GenBank/DDBJ whole genome shotgun (WGS) entry which is preliminary data.</text>
</comment>